<evidence type="ECO:0000313" key="1">
    <source>
        <dbReference type="EMBL" id="GAH15235.1"/>
    </source>
</evidence>
<dbReference type="AlphaFoldDB" id="X1E493"/>
<gene>
    <name evidence="1" type="ORF">S01H4_52794</name>
</gene>
<protein>
    <submittedName>
        <fullName evidence="1">Uncharacterized protein</fullName>
    </submittedName>
</protein>
<comment type="caution">
    <text evidence="1">The sequence shown here is derived from an EMBL/GenBank/DDBJ whole genome shotgun (WGS) entry which is preliminary data.</text>
</comment>
<organism evidence="1">
    <name type="scientific">marine sediment metagenome</name>
    <dbReference type="NCBI Taxonomy" id="412755"/>
    <lineage>
        <taxon>unclassified sequences</taxon>
        <taxon>metagenomes</taxon>
        <taxon>ecological metagenomes</taxon>
    </lineage>
</organism>
<name>X1E493_9ZZZZ</name>
<dbReference type="EMBL" id="BART01030200">
    <property type="protein sequence ID" value="GAH15235.1"/>
    <property type="molecule type" value="Genomic_DNA"/>
</dbReference>
<proteinExistence type="predicted"/>
<sequence>MDSARYKITTGQNAKKDWIFVKDNSENLIIAEAKDRVARFEIPCKK</sequence>
<accession>X1E493</accession>
<reference evidence="1" key="1">
    <citation type="journal article" date="2014" name="Front. Microbiol.">
        <title>High frequency of phylogenetically diverse reductive dehalogenase-homologous genes in deep subseafloor sedimentary metagenomes.</title>
        <authorList>
            <person name="Kawai M."/>
            <person name="Futagami T."/>
            <person name="Toyoda A."/>
            <person name="Takaki Y."/>
            <person name="Nishi S."/>
            <person name="Hori S."/>
            <person name="Arai W."/>
            <person name="Tsubouchi T."/>
            <person name="Morono Y."/>
            <person name="Uchiyama I."/>
            <person name="Ito T."/>
            <person name="Fujiyama A."/>
            <person name="Inagaki F."/>
            <person name="Takami H."/>
        </authorList>
    </citation>
    <scope>NUCLEOTIDE SEQUENCE</scope>
    <source>
        <strain evidence="1">Expedition CK06-06</strain>
    </source>
</reference>